<dbReference type="InterPro" id="IPR001005">
    <property type="entry name" value="SANT/Myb"/>
</dbReference>
<dbReference type="SMART" id="SM00717">
    <property type="entry name" value="SANT"/>
    <property type="match status" value="4"/>
</dbReference>
<feature type="domain" description="Myb-like" evidence="12">
    <location>
        <begin position="255"/>
        <end position="316"/>
    </location>
</feature>
<evidence type="ECO:0000256" key="8">
    <source>
        <dbReference type="ARBA" id="ARBA00023306"/>
    </source>
</evidence>
<sequence>MNCGEDESPGVTLETIGTVTMCQDEEGNLVLSCNDELQVREGSEPSTKRICLVAEPNPAIGTSPAATGDTGNFVVAAPPRSDVGASSAAHSPTGNASVGSLSDIDGLRIEPTGADPVSQTWFTTKEDKDSLYIKGHKWKQGMWSKEETDLLIINIESYLKANSIGNAAEVIFEMPKDERKDFYRTIARGLNRPLFAVYRRVLRMYDNRNHVGKYTTEEIEQLKELRAKHRNDWAAIGSALGRSASSVKDRCRLMKDTCNTGKWTVEEEQRLADVVHELTGTTPGEAVTQGVCWADVAERVGTRSEKQCRSKWLNYLNWKQSGGREWTKDDDIELILRIVELKPREESEINWEKLCNGWNSVRSPQWLRSKWWTVKRQVTTHKEVPFLDLLDYLSQTHIPVLRQVVQRVHPTGGPGAPAALTGAPGVPAPLATAPICLRLPRGEGSAMLPQTTIATLQIPVQITQTGDSGDGETVTINAAALQTFEILPSFHLQATGALCTFLLQAGSAPGLPVTLSGGGPAVTLVPTGGPPAPVVSPSPSSTAAGIPEGQVVMHAVQLRDGDRQLQLQDGRSSAVEMPHGSRVIIHAMSPDSVHADVRTIYPTAPGDTDLVSHPLASPPTGIIAAVTDEVDVISPRHLSSPDNRELPLLVEEALDTGSDDGEKEAVETAMEAVGAGRVAGLHDDEDERATLIADAAEFVSQELSCPDGDPVHDGSMETAMMAVIAGGSPPFPPAGDDLDDVSVLPLTTLHDPILQTQSDASNITGSALNSPEHGSEREAEEE</sequence>
<dbReference type="CTD" id="9988"/>
<dbReference type="InterPro" id="IPR051651">
    <property type="entry name" value="DMTF1_DNA-bind_reg"/>
</dbReference>
<dbReference type="PROSITE" id="PS50090">
    <property type="entry name" value="MYB_LIKE"/>
    <property type="match status" value="1"/>
</dbReference>
<reference evidence="15" key="1">
    <citation type="submission" date="2025-08" db="UniProtKB">
        <authorList>
            <consortium name="RefSeq"/>
        </authorList>
    </citation>
    <scope>IDENTIFICATION</scope>
    <source>
        <tissue evidence="15">Sperm</tissue>
    </source>
</reference>
<dbReference type="GO" id="GO:0000981">
    <property type="term" value="F:DNA-binding transcription factor activity, RNA polymerase II-specific"/>
    <property type="evidence" value="ECO:0007669"/>
    <property type="project" value="TreeGrafter"/>
</dbReference>
<dbReference type="Pfam" id="PF00249">
    <property type="entry name" value="Myb_DNA-binding"/>
    <property type="match status" value="2"/>
</dbReference>
<evidence type="ECO:0000256" key="6">
    <source>
        <dbReference type="ARBA" id="ARBA00023163"/>
    </source>
</evidence>
<accession>A0AAJ7TSA8</accession>
<dbReference type="PANTHER" id="PTHR46380:SF2">
    <property type="entry name" value="CYCLIN-D-BINDING MYB-LIKE TRANSCRIPTION FACTOR 1"/>
    <property type="match status" value="1"/>
</dbReference>
<evidence type="ECO:0000256" key="7">
    <source>
        <dbReference type="ARBA" id="ARBA00023242"/>
    </source>
</evidence>
<keyword evidence="6" id="KW-0804">Transcription</keyword>
<keyword evidence="2" id="KW-0677">Repeat</keyword>
<dbReference type="InterPro" id="IPR009057">
    <property type="entry name" value="Homeodomain-like_sf"/>
</dbReference>
<dbReference type="Pfam" id="PF20588">
    <property type="entry name" value="DMTF1_N"/>
    <property type="match status" value="1"/>
</dbReference>
<dbReference type="Proteomes" id="UP001318040">
    <property type="component" value="Chromosome 36"/>
</dbReference>
<gene>
    <name evidence="15" type="primary">DMTF1</name>
</gene>
<evidence type="ECO:0000313" key="14">
    <source>
        <dbReference type="Proteomes" id="UP001318040"/>
    </source>
</evidence>
<evidence type="ECO:0000256" key="10">
    <source>
        <dbReference type="ARBA" id="ARBA00070367"/>
    </source>
</evidence>
<evidence type="ECO:0000256" key="3">
    <source>
        <dbReference type="ARBA" id="ARBA00023015"/>
    </source>
</evidence>
<dbReference type="PROSITE" id="PS51294">
    <property type="entry name" value="HTH_MYB"/>
    <property type="match status" value="1"/>
</dbReference>
<keyword evidence="7" id="KW-0539">Nucleus</keyword>
<dbReference type="SUPFAM" id="SSF46689">
    <property type="entry name" value="Homeodomain-like"/>
    <property type="match status" value="2"/>
</dbReference>
<dbReference type="FunFam" id="1.10.10.60:FF:000114">
    <property type="entry name" value="cyclin-D-binding Myb-like transcription factor 1 isoform X1"/>
    <property type="match status" value="1"/>
</dbReference>
<dbReference type="RefSeq" id="XP_032822659.1">
    <property type="nucleotide sequence ID" value="XM_032966768.1"/>
</dbReference>
<feature type="compositionally biased region" description="Basic and acidic residues" evidence="11">
    <location>
        <begin position="773"/>
        <end position="782"/>
    </location>
</feature>
<keyword evidence="14" id="KW-1185">Reference proteome</keyword>
<dbReference type="CDD" id="cd00167">
    <property type="entry name" value="SANT"/>
    <property type="match status" value="3"/>
</dbReference>
<evidence type="ECO:0000259" key="13">
    <source>
        <dbReference type="PROSITE" id="PS51294"/>
    </source>
</evidence>
<feature type="compositionally biased region" description="Polar residues" evidence="11">
    <location>
        <begin position="754"/>
        <end position="769"/>
    </location>
</feature>
<dbReference type="GO" id="GO:0000978">
    <property type="term" value="F:RNA polymerase II cis-regulatory region sequence-specific DNA binding"/>
    <property type="evidence" value="ECO:0007669"/>
    <property type="project" value="TreeGrafter"/>
</dbReference>
<evidence type="ECO:0000259" key="12">
    <source>
        <dbReference type="PROSITE" id="PS50090"/>
    </source>
</evidence>
<dbReference type="InterPro" id="IPR046775">
    <property type="entry name" value="DMTF1_N"/>
</dbReference>
<keyword evidence="5" id="KW-0010">Activator</keyword>
<evidence type="ECO:0000256" key="11">
    <source>
        <dbReference type="SAM" id="MobiDB-lite"/>
    </source>
</evidence>
<dbReference type="PANTHER" id="PTHR46380">
    <property type="entry name" value="CYCLIN-D-BINDING MYB-LIKE TRANSCRIPTION FACTOR 1"/>
    <property type="match status" value="1"/>
</dbReference>
<protein>
    <recommendedName>
        <fullName evidence="10">Cyclin-D-binding Myb-like transcription factor 1</fullName>
    </recommendedName>
</protein>
<keyword evidence="4" id="KW-0238">DNA-binding</keyword>
<name>A0AAJ7TSA8_PETMA</name>
<dbReference type="AlphaFoldDB" id="A0AAJ7TSA8"/>
<dbReference type="GO" id="GO:0005634">
    <property type="term" value="C:nucleus"/>
    <property type="evidence" value="ECO:0007669"/>
    <property type="project" value="UniProtKB-SubCell"/>
</dbReference>
<evidence type="ECO:0000256" key="4">
    <source>
        <dbReference type="ARBA" id="ARBA00023125"/>
    </source>
</evidence>
<dbReference type="Gene3D" id="1.10.10.60">
    <property type="entry name" value="Homeodomain-like"/>
    <property type="match status" value="2"/>
</dbReference>
<evidence type="ECO:0000256" key="9">
    <source>
        <dbReference type="ARBA" id="ARBA00061386"/>
    </source>
</evidence>
<keyword evidence="8" id="KW-0131">Cell cycle</keyword>
<evidence type="ECO:0000313" key="15">
    <source>
        <dbReference type="RefSeq" id="XP_032822659.1"/>
    </source>
</evidence>
<comment type="similarity">
    <text evidence="9">Belongs to the DMTF1 family.</text>
</comment>
<evidence type="ECO:0000256" key="2">
    <source>
        <dbReference type="ARBA" id="ARBA00022737"/>
    </source>
</evidence>
<proteinExistence type="inferred from homology"/>
<dbReference type="InterPro" id="IPR017930">
    <property type="entry name" value="Myb_dom"/>
</dbReference>
<comment type="subcellular location">
    <subcellularLocation>
        <location evidence="1">Nucleus</location>
    </subcellularLocation>
</comment>
<organism evidence="14 15">
    <name type="scientific">Petromyzon marinus</name>
    <name type="common">Sea lamprey</name>
    <dbReference type="NCBI Taxonomy" id="7757"/>
    <lineage>
        <taxon>Eukaryota</taxon>
        <taxon>Metazoa</taxon>
        <taxon>Chordata</taxon>
        <taxon>Craniata</taxon>
        <taxon>Vertebrata</taxon>
        <taxon>Cyclostomata</taxon>
        <taxon>Hyperoartia</taxon>
        <taxon>Petromyzontiformes</taxon>
        <taxon>Petromyzontidae</taxon>
        <taxon>Petromyzon</taxon>
    </lineage>
</organism>
<keyword evidence="3" id="KW-0805">Transcription regulation</keyword>
<feature type="region of interest" description="Disordered" evidence="11">
    <location>
        <begin position="754"/>
        <end position="782"/>
    </location>
</feature>
<dbReference type="FunFam" id="1.10.10.60:FF:000139">
    <property type="entry name" value="cyclin-D-binding Myb-like transcription factor 1 isoform X2"/>
    <property type="match status" value="1"/>
</dbReference>
<feature type="domain" description="HTH myb-type" evidence="13">
    <location>
        <begin position="255"/>
        <end position="320"/>
    </location>
</feature>
<evidence type="ECO:0000256" key="1">
    <source>
        <dbReference type="ARBA" id="ARBA00004123"/>
    </source>
</evidence>
<evidence type="ECO:0000256" key="5">
    <source>
        <dbReference type="ARBA" id="ARBA00023159"/>
    </source>
</evidence>